<dbReference type="EMBL" id="VWRN01000031">
    <property type="protein sequence ID" value="KAA6124611.1"/>
    <property type="molecule type" value="Genomic_DNA"/>
</dbReference>
<keyword evidence="10" id="KW-1185">Reference proteome</keyword>
<dbReference type="NCBIfam" id="TIGR00219">
    <property type="entry name" value="mreC"/>
    <property type="match status" value="1"/>
</dbReference>
<feature type="transmembrane region" description="Helical" evidence="7">
    <location>
        <begin position="15"/>
        <end position="34"/>
    </location>
</feature>
<keyword evidence="7" id="KW-1133">Transmembrane helix</keyword>
<reference evidence="9 10" key="1">
    <citation type="submission" date="2019-09" db="EMBL/GenBank/DDBJ databases">
        <title>Isolation of a novel species in the genus Cupriavidus from patients with sepsis using whole genome sequencing.</title>
        <authorList>
            <person name="Kweon O.J."/>
            <person name="Lee M.-K."/>
        </authorList>
    </citation>
    <scope>NUCLEOTIDE SEQUENCE [LARGE SCALE GENOMIC DNA]</scope>
    <source>
        <strain evidence="9 10">MKL-01</strain>
    </source>
</reference>
<evidence type="ECO:0000256" key="2">
    <source>
        <dbReference type="ARBA" id="ARBA00013855"/>
    </source>
</evidence>
<dbReference type="InterPro" id="IPR042177">
    <property type="entry name" value="Cell/Rod_1"/>
</dbReference>
<name>A0A5M8AR38_9BURK</name>
<dbReference type="PANTHER" id="PTHR34138:SF1">
    <property type="entry name" value="CELL SHAPE-DETERMINING PROTEIN MREC"/>
    <property type="match status" value="1"/>
</dbReference>
<evidence type="ECO:0000259" key="8">
    <source>
        <dbReference type="Pfam" id="PF04085"/>
    </source>
</evidence>
<dbReference type="AlphaFoldDB" id="A0A5M8AR38"/>
<accession>A0A5M8AR38</accession>
<dbReference type="GO" id="GO:0005886">
    <property type="term" value="C:plasma membrane"/>
    <property type="evidence" value="ECO:0007669"/>
    <property type="project" value="TreeGrafter"/>
</dbReference>
<feature type="region of interest" description="Disordered" evidence="6">
    <location>
        <begin position="280"/>
        <end position="354"/>
    </location>
</feature>
<dbReference type="Gene3D" id="2.40.10.350">
    <property type="entry name" value="Rod shape-determining protein MreC, domain 2"/>
    <property type="match status" value="1"/>
</dbReference>
<organism evidence="9 10">
    <name type="scientific">Cupriavidus cauae</name>
    <dbReference type="NCBI Taxonomy" id="2608999"/>
    <lineage>
        <taxon>Bacteria</taxon>
        <taxon>Pseudomonadati</taxon>
        <taxon>Pseudomonadota</taxon>
        <taxon>Betaproteobacteria</taxon>
        <taxon>Burkholderiales</taxon>
        <taxon>Burkholderiaceae</taxon>
        <taxon>Cupriavidus</taxon>
    </lineage>
</organism>
<protein>
    <recommendedName>
        <fullName evidence="2">Cell shape-determining protein MreC</fullName>
    </recommendedName>
    <alternativeName>
        <fullName evidence="4">Cell shape protein MreC</fullName>
    </alternativeName>
</protein>
<evidence type="ECO:0000313" key="9">
    <source>
        <dbReference type="EMBL" id="KAA6124611.1"/>
    </source>
</evidence>
<dbReference type="Gene3D" id="2.40.10.340">
    <property type="entry name" value="Rod shape-determining protein MreC, domain 1"/>
    <property type="match status" value="1"/>
</dbReference>
<evidence type="ECO:0000256" key="7">
    <source>
        <dbReference type="SAM" id="Phobius"/>
    </source>
</evidence>
<keyword evidence="7" id="KW-0812">Transmembrane</keyword>
<dbReference type="GO" id="GO:0008360">
    <property type="term" value="P:regulation of cell shape"/>
    <property type="evidence" value="ECO:0007669"/>
    <property type="project" value="UniProtKB-KW"/>
</dbReference>
<gene>
    <name evidence="9" type="primary">mreC</name>
    <name evidence="9" type="ORF">F1599_11980</name>
</gene>
<dbReference type="Pfam" id="PF04085">
    <property type="entry name" value="MreC"/>
    <property type="match status" value="1"/>
</dbReference>
<feature type="coiled-coil region" evidence="5">
    <location>
        <begin position="89"/>
        <end position="118"/>
    </location>
</feature>
<keyword evidence="5" id="KW-0175">Coiled coil</keyword>
<evidence type="ECO:0000256" key="5">
    <source>
        <dbReference type="SAM" id="Coils"/>
    </source>
</evidence>
<evidence type="ECO:0000313" key="10">
    <source>
        <dbReference type="Proteomes" id="UP000324324"/>
    </source>
</evidence>
<dbReference type="InterPro" id="IPR055342">
    <property type="entry name" value="MreC_beta-barrel_core"/>
</dbReference>
<comment type="caution">
    <text evidence="9">The sequence shown here is derived from an EMBL/GenBank/DDBJ whole genome shotgun (WGS) entry which is preliminary data.</text>
</comment>
<evidence type="ECO:0000256" key="3">
    <source>
        <dbReference type="ARBA" id="ARBA00022960"/>
    </source>
</evidence>
<evidence type="ECO:0000256" key="1">
    <source>
        <dbReference type="ARBA" id="ARBA00009369"/>
    </source>
</evidence>
<feature type="domain" description="Rod shape-determining protein MreC beta-barrel core" evidence="8">
    <location>
        <begin position="127"/>
        <end position="273"/>
    </location>
</feature>
<dbReference type="Proteomes" id="UP000324324">
    <property type="component" value="Unassembled WGS sequence"/>
</dbReference>
<feature type="compositionally biased region" description="Low complexity" evidence="6">
    <location>
        <begin position="329"/>
        <end position="354"/>
    </location>
</feature>
<proteinExistence type="inferred from homology"/>
<dbReference type="InterPro" id="IPR007221">
    <property type="entry name" value="MreC"/>
</dbReference>
<comment type="similarity">
    <text evidence="1">Belongs to the MreC family.</text>
</comment>
<evidence type="ECO:0000256" key="4">
    <source>
        <dbReference type="ARBA" id="ARBA00032089"/>
    </source>
</evidence>
<feature type="compositionally biased region" description="Basic and acidic residues" evidence="6">
    <location>
        <begin position="288"/>
        <end position="328"/>
    </location>
</feature>
<evidence type="ECO:0000256" key="6">
    <source>
        <dbReference type="SAM" id="MobiDB-lite"/>
    </source>
</evidence>
<sequence length="354" mass="38056">MDYTPPPLFKQGTSAFARLVIFVTMALVLLVVDARFDALSTVRQVAATVLMPVERAVLVPRDMARAAFDYLQSSAALASENRELRRRAVAQADDALRQAQLEAENRQLRKLLDLKEQSATPVTAAEVLYDARDPYSQRIVIDRGSQHDVRAGYPVIDDRGVVGQVTRVTPFQSEVTLLTDKDQAIPVQVVRNGLRSIAFGGGKAGMLDLRFMAASADLQQGDLLVTSGLDGVYPAGLPVARIVQIERKADTAFSRVYCEPVAGVRSHRQLLVVRYEAEKPSRDLPAGDDGKNAGKAGKTDKAGKASKADKPEKADKAEKTEKAPKPKADAAATAATVATVAAAPAAAPSQEQKR</sequence>
<keyword evidence="3" id="KW-0133">Cell shape</keyword>
<keyword evidence="7" id="KW-0472">Membrane</keyword>
<dbReference type="InterPro" id="IPR042175">
    <property type="entry name" value="Cell/Rod_MreC_2"/>
</dbReference>
<dbReference type="PANTHER" id="PTHR34138">
    <property type="entry name" value="CELL SHAPE-DETERMINING PROTEIN MREC"/>
    <property type="match status" value="1"/>
</dbReference>
<dbReference type="RefSeq" id="WP_150083243.1">
    <property type="nucleotide sequence ID" value="NZ_CP080293.1"/>
</dbReference>